<evidence type="ECO:0000256" key="9">
    <source>
        <dbReference type="ARBA" id="ARBA00023163"/>
    </source>
</evidence>
<evidence type="ECO:0000256" key="8">
    <source>
        <dbReference type="ARBA" id="ARBA00023159"/>
    </source>
</evidence>
<dbReference type="InterPro" id="IPR001005">
    <property type="entry name" value="SANT/Myb"/>
</dbReference>
<feature type="transmembrane region" description="Helical" evidence="13">
    <location>
        <begin position="590"/>
        <end position="610"/>
    </location>
</feature>
<dbReference type="Pfam" id="PF00072">
    <property type="entry name" value="Response_reg"/>
    <property type="match status" value="1"/>
</dbReference>
<reference evidence="16" key="1">
    <citation type="journal article" date="2025" name="Foods">
        <title>Unveiling the Microbial Signatures of Arabica Coffee Cherries: Insights into Ripeness Specific Diversity, Functional Traits, and Implications for Quality and Safety.</title>
        <authorList>
            <consortium name="RefSeq"/>
            <person name="Tenea G.N."/>
            <person name="Cifuentes V."/>
            <person name="Reyes P."/>
            <person name="Cevallos-Vallejos M."/>
        </authorList>
    </citation>
    <scope>NUCLEOTIDE SEQUENCE [LARGE SCALE GENOMIC DNA]</scope>
</reference>
<dbReference type="CDD" id="cd17584">
    <property type="entry name" value="REC_typeB_ARR-like"/>
    <property type="match status" value="1"/>
</dbReference>
<dbReference type="PROSITE" id="PS50110">
    <property type="entry name" value="RESPONSE_REGULATORY"/>
    <property type="match status" value="1"/>
</dbReference>
<evidence type="ECO:0000256" key="13">
    <source>
        <dbReference type="SAM" id="Phobius"/>
    </source>
</evidence>
<comment type="subcellular location">
    <subcellularLocation>
        <location evidence="1">Nucleus</location>
    </subcellularLocation>
</comment>
<evidence type="ECO:0000256" key="1">
    <source>
        <dbReference type="ARBA" id="ARBA00004123"/>
    </source>
</evidence>
<dbReference type="Pfam" id="PF00249">
    <property type="entry name" value="Myb_DNA-binding"/>
    <property type="match status" value="1"/>
</dbReference>
<evidence type="ECO:0000256" key="10">
    <source>
        <dbReference type="ARBA" id="ARBA00023242"/>
    </source>
</evidence>
<dbReference type="PROSITE" id="PS51294">
    <property type="entry name" value="HTH_MYB"/>
    <property type="match status" value="1"/>
</dbReference>
<dbReference type="FunFam" id="1.10.10.60:FF:000007">
    <property type="entry name" value="Two-component response regulator"/>
    <property type="match status" value="1"/>
</dbReference>
<feature type="region of interest" description="Disordered" evidence="12">
    <location>
        <begin position="168"/>
        <end position="194"/>
    </location>
</feature>
<accession>A0A6P6VAL5</accession>
<dbReference type="GeneID" id="113719124"/>
<dbReference type="OrthoDB" id="60033at2759"/>
<dbReference type="SMART" id="SM00448">
    <property type="entry name" value="REC"/>
    <property type="match status" value="1"/>
</dbReference>
<dbReference type="Gene3D" id="1.10.10.60">
    <property type="entry name" value="Homeodomain-like"/>
    <property type="match status" value="1"/>
</dbReference>
<dbReference type="FunFam" id="3.40.50.2300:FF:000408">
    <property type="entry name" value="Two-component response regulator"/>
    <property type="match status" value="1"/>
</dbReference>
<dbReference type="PANTHER" id="PTHR43874">
    <property type="entry name" value="TWO-COMPONENT RESPONSE REGULATOR"/>
    <property type="match status" value="1"/>
</dbReference>
<keyword evidence="5" id="KW-0902">Two-component regulatory system</keyword>
<name>A0A6P6VAL5_COFAR</name>
<dbReference type="GO" id="GO:0003677">
    <property type="term" value="F:DNA binding"/>
    <property type="evidence" value="ECO:0007669"/>
    <property type="project" value="UniProtKB-KW"/>
</dbReference>
<dbReference type="SUPFAM" id="SSF46689">
    <property type="entry name" value="Homeodomain-like"/>
    <property type="match status" value="1"/>
</dbReference>
<evidence type="ECO:0000256" key="4">
    <source>
        <dbReference type="ARBA" id="ARBA00022864"/>
    </source>
</evidence>
<dbReference type="Proteomes" id="UP001652660">
    <property type="component" value="Chromosome 11e"/>
</dbReference>
<dbReference type="SMR" id="A0A6P6VAL5"/>
<proteinExistence type="inferred from homology"/>
<dbReference type="GO" id="GO:0009736">
    <property type="term" value="P:cytokinin-activated signaling pathway"/>
    <property type="evidence" value="ECO:0007669"/>
    <property type="project" value="UniProtKB-KW"/>
</dbReference>
<keyword evidence="4" id="KW-0932">Cytokinin signaling pathway</keyword>
<evidence type="ECO:0000256" key="7">
    <source>
        <dbReference type="ARBA" id="ARBA00023125"/>
    </source>
</evidence>
<dbReference type="InterPro" id="IPR009057">
    <property type="entry name" value="Homeodomain-like_sf"/>
</dbReference>
<keyword evidence="13" id="KW-0472">Membrane</keyword>
<keyword evidence="3 11" id="KW-0597">Phosphoprotein</keyword>
<evidence type="ECO:0000313" key="16">
    <source>
        <dbReference type="Proteomes" id="UP001652660"/>
    </source>
</evidence>
<evidence type="ECO:0000256" key="11">
    <source>
        <dbReference type="PROSITE-ProRule" id="PRU00169"/>
    </source>
</evidence>
<feature type="domain" description="Response regulatory" evidence="14">
    <location>
        <begin position="20"/>
        <end position="135"/>
    </location>
</feature>
<dbReference type="InterPro" id="IPR001789">
    <property type="entry name" value="Sig_transdc_resp-reg_receiver"/>
</dbReference>
<dbReference type="InterPro" id="IPR045279">
    <property type="entry name" value="ARR-like"/>
</dbReference>
<evidence type="ECO:0000256" key="6">
    <source>
        <dbReference type="ARBA" id="ARBA00023015"/>
    </source>
</evidence>
<dbReference type="InterPro" id="IPR006447">
    <property type="entry name" value="Myb_dom_plants"/>
</dbReference>
<reference evidence="17" key="2">
    <citation type="submission" date="2025-08" db="UniProtKB">
        <authorList>
            <consortium name="RefSeq"/>
        </authorList>
    </citation>
    <scope>IDENTIFICATION</scope>
    <source>
        <tissue evidence="17">Leaves</tissue>
    </source>
</reference>
<keyword evidence="6" id="KW-0805">Transcription regulation</keyword>
<keyword evidence="7" id="KW-0238">DNA-binding</keyword>
<comment type="similarity">
    <text evidence="2">Belongs to the ARR family. Type-B subfamily.</text>
</comment>
<keyword evidence="13" id="KW-1133">Transmembrane helix</keyword>
<keyword evidence="16" id="KW-1185">Reference proteome</keyword>
<protein>
    <submittedName>
        <fullName evidence="17">Two-component response regulator ORR21-like isoform X1</fullName>
    </submittedName>
</protein>
<evidence type="ECO:0000256" key="12">
    <source>
        <dbReference type="SAM" id="MobiDB-lite"/>
    </source>
</evidence>
<dbReference type="GO" id="GO:0000160">
    <property type="term" value="P:phosphorelay signal transduction system"/>
    <property type="evidence" value="ECO:0007669"/>
    <property type="project" value="UniProtKB-KW"/>
</dbReference>
<dbReference type="GO" id="GO:0005634">
    <property type="term" value="C:nucleus"/>
    <property type="evidence" value="ECO:0007669"/>
    <property type="project" value="UniProtKB-SubCell"/>
</dbReference>
<dbReference type="Gene3D" id="3.40.50.2300">
    <property type="match status" value="1"/>
</dbReference>
<evidence type="ECO:0000313" key="17">
    <source>
        <dbReference type="RefSeq" id="XP_027099994.1"/>
    </source>
</evidence>
<evidence type="ECO:0000259" key="14">
    <source>
        <dbReference type="PROSITE" id="PS50110"/>
    </source>
</evidence>
<dbReference type="InterPro" id="IPR017930">
    <property type="entry name" value="Myb_dom"/>
</dbReference>
<sequence length="617" mass="67723">MATACKEALPVPLPFPAGLKVLVVDDDLTCLKILEQMLTRCMYRVTTCSQATVALNLLREKKGFFDIVLSDVHVPDMDGFKLLELVSLEMNLPVIMMSVDDRTSIVMKGITHGACDYLIKPIRFEELKNIWQHVVWKRCNKGKENEHLDTMEDYDHRKRGSDEAKYAYSFGNKGADGEPETSTKKRKDAKQKDDTEIGKDDLITSKKTPVIWSIELHQQFVSAVNHLGIDKATPKKIMELMNVPGLTRENVANHLQKYRLYLRRLSAVVQKKGGLPSSFCGGIDEPNPKVGSAGRFDVQALAACGHIPQQTLAAFHPELGQNVVYTQPSIQFPSNIPKHISQTVAADNPISGLDPWSSKNLDKMVAGDNVTGLRSQNGTSMMSTTQLQQQRQQQEPQQNLSILPKPNYSITVQPSHLVVPAHSSPSFQVVNSLVSANQNCSPGRSSIINYNIVSPQSNIPATGIGRTADAQLKSTTVLGGSSAAGSPALSACSVDANNGVAVQVPSSALTFGPSRKLPVHVPYIPVLQNSPGMPKNTDLGGGWTSILNRFTVDEIGLPVSNVNQEMMHGENNCNDCFQKKSFLSWRKSTCLHHCYICIFFVVLFFIFIFGSPSGTTF</sequence>
<evidence type="ECO:0000259" key="15">
    <source>
        <dbReference type="PROSITE" id="PS51294"/>
    </source>
</evidence>
<feature type="modified residue" description="4-aspartylphosphate" evidence="11">
    <location>
        <position position="71"/>
    </location>
</feature>
<dbReference type="InterPro" id="IPR011006">
    <property type="entry name" value="CheY-like_superfamily"/>
</dbReference>
<dbReference type="RefSeq" id="XP_027099994.1">
    <property type="nucleotide sequence ID" value="XM_027244193.2"/>
</dbReference>
<organism evidence="16 17">
    <name type="scientific">Coffea arabica</name>
    <name type="common">Arabian coffee</name>
    <dbReference type="NCBI Taxonomy" id="13443"/>
    <lineage>
        <taxon>Eukaryota</taxon>
        <taxon>Viridiplantae</taxon>
        <taxon>Streptophyta</taxon>
        <taxon>Embryophyta</taxon>
        <taxon>Tracheophyta</taxon>
        <taxon>Spermatophyta</taxon>
        <taxon>Magnoliopsida</taxon>
        <taxon>eudicotyledons</taxon>
        <taxon>Gunneridae</taxon>
        <taxon>Pentapetalae</taxon>
        <taxon>asterids</taxon>
        <taxon>lamiids</taxon>
        <taxon>Gentianales</taxon>
        <taxon>Rubiaceae</taxon>
        <taxon>Ixoroideae</taxon>
        <taxon>Gardenieae complex</taxon>
        <taxon>Bertiereae - Coffeeae clade</taxon>
        <taxon>Coffeeae</taxon>
        <taxon>Coffea</taxon>
    </lineage>
</organism>
<keyword evidence="8" id="KW-0010">Activator</keyword>
<dbReference type="NCBIfam" id="TIGR01557">
    <property type="entry name" value="myb_SHAQKYF"/>
    <property type="match status" value="1"/>
</dbReference>
<dbReference type="SUPFAM" id="SSF52172">
    <property type="entry name" value="CheY-like"/>
    <property type="match status" value="1"/>
</dbReference>
<evidence type="ECO:0000256" key="2">
    <source>
        <dbReference type="ARBA" id="ARBA00006015"/>
    </source>
</evidence>
<evidence type="ECO:0000256" key="5">
    <source>
        <dbReference type="ARBA" id="ARBA00023012"/>
    </source>
</evidence>
<keyword evidence="9" id="KW-0804">Transcription</keyword>
<dbReference type="PANTHER" id="PTHR43874:SF123">
    <property type="entry name" value="TWO-COMPONENT RESPONSE REGULATOR ARR14"/>
    <property type="match status" value="1"/>
</dbReference>
<gene>
    <name evidence="17" type="primary">LOC113719124</name>
</gene>
<keyword evidence="10" id="KW-0539">Nucleus</keyword>
<keyword evidence="13" id="KW-0812">Transmembrane</keyword>
<feature type="domain" description="HTH myb-type" evidence="15">
    <location>
        <begin position="212"/>
        <end position="263"/>
    </location>
</feature>
<dbReference type="AlphaFoldDB" id="A0A6P6VAL5"/>
<evidence type="ECO:0000256" key="3">
    <source>
        <dbReference type="ARBA" id="ARBA00022553"/>
    </source>
</evidence>